<dbReference type="PANTHER" id="PTHR22912">
    <property type="entry name" value="DISULFIDE OXIDOREDUCTASE"/>
    <property type="match status" value="1"/>
</dbReference>
<dbReference type="Proteomes" id="UP001174932">
    <property type="component" value="Unassembled WGS sequence"/>
</dbReference>
<evidence type="ECO:0000256" key="9">
    <source>
        <dbReference type="ARBA" id="ARBA00023027"/>
    </source>
</evidence>
<organism evidence="16 17">
    <name type="scientific">Rhizobium alvei</name>
    <dbReference type="NCBI Taxonomy" id="1132659"/>
    <lineage>
        <taxon>Bacteria</taxon>
        <taxon>Pseudomonadati</taxon>
        <taxon>Pseudomonadota</taxon>
        <taxon>Alphaproteobacteria</taxon>
        <taxon>Hyphomicrobiales</taxon>
        <taxon>Rhizobiaceae</taxon>
        <taxon>Rhizobium/Agrobacterium group</taxon>
        <taxon>Rhizobium</taxon>
    </lineage>
</organism>
<keyword evidence="10" id="KW-1015">Disulfide bond</keyword>
<evidence type="ECO:0000259" key="15">
    <source>
        <dbReference type="Pfam" id="PF07992"/>
    </source>
</evidence>
<dbReference type="EMBL" id="JAUOZU010000023">
    <property type="protein sequence ID" value="MDO6966921.1"/>
    <property type="molecule type" value="Genomic_DNA"/>
</dbReference>
<comment type="caution">
    <text evidence="16">The sequence shown here is derived from an EMBL/GenBank/DDBJ whole genome shotgun (WGS) entry which is preliminary data.</text>
</comment>
<comment type="subcellular location">
    <subcellularLocation>
        <location evidence="1">Cytoplasm</location>
    </subcellularLocation>
</comment>
<evidence type="ECO:0000256" key="8">
    <source>
        <dbReference type="ARBA" id="ARBA00023002"/>
    </source>
</evidence>
<keyword evidence="17" id="KW-1185">Reference proteome</keyword>
<dbReference type="SUPFAM" id="SSF51905">
    <property type="entry name" value="FAD/NAD(P)-binding domain"/>
    <property type="match status" value="1"/>
</dbReference>
<feature type="domain" description="Pyridine nucleotide-disulphide oxidoreductase dimerisation" evidence="14">
    <location>
        <begin position="351"/>
        <end position="459"/>
    </location>
</feature>
<dbReference type="Gene3D" id="3.30.390.30">
    <property type="match status" value="1"/>
</dbReference>
<dbReference type="PRINTS" id="PR00411">
    <property type="entry name" value="PNDRDTASEI"/>
</dbReference>
<dbReference type="InterPro" id="IPR016156">
    <property type="entry name" value="FAD/NAD-linked_Rdtase_dimer_sf"/>
</dbReference>
<reference evidence="16" key="2">
    <citation type="submission" date="2023-07" db="EMBL/GenBank/DDBJ databases">
        <authorList>
            <person name="Shen H."/>
        </authorList>
    </citation>
    <scope>NUCLEOTIDE SEQUENCE</scope>
    <source>
        <strain evidence="16">TNR-22</strain>
    </source>
</reference>
<dbReference type="InterPro" id="IPR004099">
    <property type="entry name" value="Pyr_nucl-diS_OxRdtase_dimer"/>
</dbReference>
<evidence type="ECO:0000259" key="14">
    <source>
        <dbReference type="Pfam" id="PF02852"/>
    </source>
</evidence>
<dbReference type="EC" id="1.8.1.4" evidence="3 13"/>
<evidence type="ECO:0000256" key="10">
    <source>
        <dbReference type="ARBA" id="ARBA00023157"/>
    </source>
</evidence>
<dbReference type="PIRSF" id="PIRSF000350">
    <property type="entry name" value="Mercury_reductase_MerA"/>
    <property type="match status" value="1"/>
</dbReference>
<proteinExistence type="inferred from homology"/>
<comment type="miscellaneous">
    <text evidence="13">The active site is a redox-active disulfide bond.</text>
</comment>
<dbReference type="PRINTS" id="PR00368">
    <property type="entry name" value="FADPNR"/>
</dbReference>
<comment type="similarity">
    <text evidence="2 13">Belongs to the class-I pyridine nucleotide-disulfide oxidoreductase family.</text>
</comment>
<dbReference type="Gene3D" id="3.50.50.60">
    <property type="entry name" value="FAD/NAD(P)-binding domain"/>
    <property type="match status" value="2"/>
</dbReference>
<keyword evidence="9 13" id="KW-0520">NAD</keyword>
<keyword evidence="5" id="KW-0963">Cytoplasm</keyword>
<evidence type="ECO:0000256" key="3">
    <source>
        <dbReference type="ARBA" id="ARBA00012608"/>
    </source>
</evidence>
<evidence type="ECO:0000256" key="4">
    <source>
        <dbReference type="ARBA" id="ARBA00016961"/>
    </source>
</evidence>
<accession>A0ABT8YTJ4</accession>
<keyword evidence="7 13" id="KW-0274">FAD</keyword>
<dbReference type="NCBIfam" id="TIGR01350">
    <property type="entry name" value="lipoamide_DH"/>
    <property type="match status" value="1"/>
</dbReference>
<evidence type="ECO:0000313" key="17">
    <source>
        <dbReference type="Proteomes" id="UP001174932"/>
    </source>
</evidence>
<evidence type="ECO:0000256" key="5">
    <source>
        <dbReference type="ARBA" id="ARBA00022490"/>
    </source>
</evidence>
<evidence type="ECO:0000256" key="7">
    <source>
        <dbReference type="ARBA" id="ARBA00022827"/>
    </source>
</evidence>
<dbReference type="PROSITE" id="PS00076">
    <property type="entry name" value="PYRIDINE_REDOX_1"/>
    <property type="match status" value="1"/>
</dbReference>
<dbReference type="Pfam" id="PF02852">
    <property type="entry name" value="Pyr_redox_dim"/>
    <property type="match status" value="1"/>
</dbReference>
<dbReference type="InterPro" id="IPR012999">
    <property type="entry name" value="Pyr_OxRdtase_I_AS"/>
</dbReference>
<evidence type="ECO:0000256" key="2">
    <source>
        <dbReference type="ARBA" id="ARBA00007532"/>
    </source>
</evidence>
<evidence type="ECO:0000256" key="11">
    <source>
        <dbReference type="ARBA" id="ARBA00023284"/>
    </source>
</evidence>
<dbReference type="PANTHER" id="PTHR22912:SF217">
    <property type="entry name" value="DIHYDROLIPOYL DEHYDROGENASE"/>
    <property type="match status" value="1"/>
</dbReference>
<dbReference type="InterPro" id="IPR023753">
    <property type="entry name" value="FAD/NAD-binding_dom"/>
</dbReference>
<evidence type="ECO:0000256" key="13">
    <source>
        <dbReference type="RuleBase" id="RU003692"/>
    </source>
</evidence>
<dbReference type="SUPFAM" id="SSF55424">
    <property type="entry name" value="FAD/NAD-linked reductases, dimerisation (C-terminal) domain"/>
    <property type="match status" value="1"/>
</dbReference>
<comment type="cofactor">
    <cofactor evidence="13">
        <name>FAD</name>
        <dbReference type="ChEBI" id="CHEBI:57692"/>
    </cofactor>
    <text evidence="13">Binds 1 FAD per subunit.</text>
</comment>
<evidence type="ECO:0000256" key="12">
    <source>
        <dbReference type="ARBA" id="ARBA00049187"/>
    </source>
</evidence>
<reference evidence="16" key="1">
    <citation type="journal article" date="2015" name="Int. J. Syst. Evol. Microbiol.">
        <title>Rhizobium alvei sp. nov., isolated from a freshwater river.</title>
        <authorList>
            <person name="Sheu S.Y."/>
            <person name="Huang H.W."/>
            <person name="Young C.C."/>
            <person name="Chen W.M."/>
        </authorList>
    </citation>
    <scope>NUCLEOTIDE SEQUENCE</scope>
    <source>
        <strain evidence="16">TNR-22</strain>
    </source>
</reference>
<evidence type="ECO:0000256" key="6">
    <source>
        <dbReference type="ARBA" id="ARBA00022630"/>
    </source>
</evidence>
<keyword evidence="8 13" id="KW-0560">Oxidoreductase</keyword>
<keyword evidence="6 13" id="KW-0285">Flavoprotein</keyword>
<sequence>MSAYDVIIVGAGPGGYVAAIRAAQLGLRVAIVERDHLGGICLNWGCIPTKSLLHSAEIHTSLRHAATFGVTAGQTDISLVDMVKRSRQTAGQLNAGVQFLLKKNKVDLIWGQAFVTAPGCLQISPSQTPAPSGALGAGAYEAANIIIATGARERPLPGLQPDGKRVWSYRHAMTAETLPASLAIIGAGAIGVEFASFYQSLGANVTLVERLDRILPQEDAEISDAMAKLLKKRGIGISTGCSVGNVEIGQSAVRLQLDEADGTSRIIECETVLCAAGVIANSEGLGLETVGVALKNGVITTDPAGRTSVAGIWAIGDVAGPPMLAHKAEHEGIRAVEAIAGLGSDHTKPIIPGAVFATPQVASVGLTEAAALAAGKEITIGRFTFRGNGKAVTLGETDGFVKTVFDAVTDRLLGAHMLGPNVSEMVALFSFALSVGATRDQLAHTVFPHPTLSEAMHEAVLAAGGQAIHA</sequence>
<dbReference type="RefSeq" id="WP_304378849.1">
    <property type="nucleotide sequence ID" value="NZ_JAUOZU010000023.1"/>
</dbReference>
<dbReference type="InterPro" id="IPR050151">
    <property type="entry name" value="Class-I_Pyr_Nuc-Dis_Oxidored"/>
</dbReference>
<dbReference type="InterPro" id="IPR006258">
    <property type="entry name" value="Lipoamide_DH"/>
</dbReference>
<dbReference type="InterPro" id="IPR036188">
    <property type="entry name" value="FAD/NAD-bd_sf"/>
</dbReference>
<protein>
    <recommendedName>
        <fullName evidence="4 13">Dihydrolipoyl dehydrogenase</fullName>
        <ecNumber evidence="3 13">1.8.1.4</ecNumber>
    </recommendedName>
</protein>
<evidence type="ECO:0000313" key="16">
    <source>
        <dbReference type="EMBL" id="MDO6966921.1"/>
    </source>
</evidence>
<comment type="catalytic activity">
    <reaction evidence="12 13">
        <text>N(6)-[(R)-dihydrolipoyl]-L-lysyl-[protein] + NAD(+) = N(6)-[(R)-lipoyl]-L-lysyl-[protein] + NADH + H(+)</text>
        <dbReference type="Rhea" id="RHEA:15045"/>
        <dbReference type="Rhea" id="RHEA-COMP:10474"/>
        <dbReference type="Rhea" id="RHEA-COMP:10475"/>
        <dbReference type="ChEBI" id="CHEBI:15378"/>
        <dbReference type="ChEBI" id="CHEBI:57540"/>
        <dbReference type="ChEBI" id="CHEBI:57945"/>
        <dbReference type="ChEBI" id="CHEBI:83099"/>
        <dbReference type="ChEBI" id="CHEBI:83100"/>
        <dbReference type="EC" id="1.8.1.4"/>
    </reaction>
</comment>
<dbReference type="InterPro" id="IPR001100">
    <property type="entry name" value="Pyr_nuc-diS_OxRdtase"/>
</dbReference>
<feature type="domain" description="FAD/NAD(P)-binding" evidence="15">
    <location>
        <begin position="4"/>
        <end position="332"/>
    </location>
</feature>
<dbReference type="Pfam" id="PF07992">
    <property type="entry name" value="Pyr_redox_2"/>
    <property type="match status" value="1"/>
</dbReference>
<name>A0ABT8YTJ4_9HYPH</name>
<evidence type="ECO:0000256" key="1">
    <source>
        <dbReference type="ARBA" id="ARBA00004496"/>
    </source>
</evidence>
<keyword evidence="11 13" id="KW-0676">Redox-active center</keyword>
<dbReference type="GO" id="GO:0004148">
    <property type="term" value="F:dihydrolipoyl dehydrogenase (NADH) activity"/>
    <property type="evidence" value="ECO:0007669"/>
    <property type="project" value="UniProtKB-EC"/>
</dbReference>
<gene>
    <name evidence="16" type="primary">lpdA</name>
    <name evidence="16" type="ORF">Q4481_23445</name>
</gene>